<proteinExistence type="predicted"/>
<gene>
    <name evidence="2" type="ORF">GCM10010423_07730</name>
</gene>
<feature type="compositionally biased region" description="Basic and acidic residues" evidence="1">
    <location>
        <begin position="76"/>
        <end position="87"/>
    </location>
</feature>
<keyword evidence="3" id="KW-1185">Reference proteome</keyword>
<organism evidence="2 3">
    <name type="scientific">Streptomyces levis</name>
    <dbReference type="NCBI Taxonomy" id="285566"/>
    <lineage>
        <taxon>Bacteria</taxon>
        <taxon>Bacillati</taxon>
        <taxon>Actinomycetota</taxon>
        <taxon>Actinomycetes</taxon>
        <taxon>Kitasatosporales</taxon>
        <taxon>Streptomycetaceae</taxon>
        <taxon>Streptomyces</taxon>
    </lineage>
</organism>
<evidence type="ECO:0000313" key="2">
    <source>
        <dbReference type="EMBL" id="GAA2518268.1"/>
    </source>
</evidence>
<name>A0ABN3NCI2_9ACTN</name>
<comment type="caution">
    <text evidence="2">The sequence shown here is derived from an EMBL/GenBank/DDBJ whole genome shotgun (WGS) entry which is preliminary data.</text>
</comment>
<feature type="region of interest" description="Disordered" evidence="1">
    <location>
        <begin position="1"/>
        <end position="87"/>
    </location>
</feature>
<sequence>MRTAGVQSVDHAPAAVETDHLQTRCGRGSGQRQPHVTESDNDKIHRGGSAHDIIPQPRCHGVGQTQQQPAPRAKSNKSEEVNKTFTF</sequence>
<reference evidence="2 3" key="1">
    <citation type="journal article" date="2019" name="Int. J. Syst. Evol. Microbiol.">
        <title>The Global Catalogue of Microorganisms (GCM) 10K type strain sequencing project: providing services to taxonomists for standard genome sequencing and annotation.</title>
        <authorList>
            <consortium name="The Broad Institute Genomics Platform"/>
            <consortium name="The Broad Institute Genome Sequencing Center for Infectious Disease"/>
            <person name="Wu L."/>
            <person name="Ma J."/>
        </authorList>
    </citation>
    <scope>NUCLEOTIDE SEQUENCE [LARGE SCALE GENOMIC DNA]</scope>
    <source>
        <strain evidence="2 3">JCM 6924</strain>
    </source>
</reference>
<accession>A0ABN3NCI2</accession>
<protein>
    <submittedName>
        <fullName evidence="2">Uncharacterized protein</fullName>
    </submittedName>
</protein>
<evidence type="ECO:0000256" key="1">
    <source>
        <dbReference type="SAM" id="MobiDB-lite"/>
    </source>
</evidence>
<dbReference type="EMBL" id="BAAATM010000003">
    <property type="protein sequence ID" value="GAA2518268.1"/>
    <property type="molecule type" value="Genomic_DNA"/>
</dbReference>
<feature type="compositionally biased region" description="Basic and acidic residues" evidence="1">
    <location>
        <begin position="35"/>
        <end position="45"/>
    </location>
</feature>
<evidence type="ECO:0000313" key="3">
    <source>
        <dbReference type="Proteomes" id="UP001501095"/>
    </source>
</evidence>
<dbReference type="Proteomes" id="UP001501095">
    <property type="component" value="Unassembled WGS sequence"/>
</dbReference>